<accession>A0AAD6J174</accession>
<evidence type="ECO:0000313" key="2">
    <source>
        <dbReference type="EMBL" id="KAJ6262251.1"/>
    </source>
</evidence>
<dbReference type="Proteomes" id="UP001221413">
    <property type="component" value="Unassembled WGS sequence"/>
</dbReference>
<keyword evidence="3" id="KW-1185">Reference proteome</keyword>
<evidence type="ECO:0000256" key="1">
    <source>
        <dbReference type="SAM" id="MobiDB-lite"/>
    </source>
</evidence>
<dbReference type="AlphaFoldDB" id="A0AAD6J174"/>
<comment type="caution">
    <text evidence="2">The sequence shown here is derived from an EMBL/GenBank/DDBJ whole genome shotgun (WGS) entry which is preliminary data.</text>
</comment>
<gene>
    <name evidence="2" type="ORF">Dda_3056</name>
</gene>
<reference evidence="2" key="1">
    <citation type="submission" date="2023-01" db="EMBL/GenBank/DDBJ databases">
        <title>The chitinases involved in constricting ring structure development in the nematode-trapping fungus Drechslerella dactyloides.</title>
        <authorList>
            <person name="Wang R."/>
            <person name="Zhang L."/>
            <person name="Tang P."/>
            <person name="Li S."/>
            <person name="Liang L."/>
        </authorList>
    </citation>
    <scope>NUCLEOTIDE SEQUENCE</scope>
    <source>
        <strain evidence="2">YMF1.00031</strain>
    </source>
</reference>
<feature type="compositionally biased region" description="Low complexity" evidence="1">
    <location>
        <begin position="268"/>
        <end position="290"/>
    </location>
</feature>
<feature type="compositionally biased region" description="Polar residues" evidence="1">
    <location>
        <begin position="124"/>
        <end position="135"/>
    </location>
</feature>
<organism evidence="2 3">
    <name type="scientific">Drechslerella dactyloides</name>
    <name type="common">Nematode-trapping fungus</name>
    <name type="synonym">Arthrobotrys dactyloides</name>
    <dbReference type="NCBI Taxonomy" id="74499"/>
    <lineage>
        <taxon>Eukaryota</taxon>
        <taxon>Fungi</taxon>
        <taxon>Dikarya</taxon>
        <taxon>Ascomycota</taxon>
        <taxon>Pezizomycotina</taxon>
        <taxon>Orbiliomycetes</taxon>
        <taxon>Orbiliales</taxon>
        <taxon>Orbiliaceae</taxon>
        <taxon>Drechslerella</taxon>
    </lineage>
</organism>
<feature type="region of interest" description="Disordered" evidence="1">
    <location>
        <begin position="107"/>
        <end position="228"/>
    </location>
</feature>
<name>A0AAD6J174_DREDA</name>
<protein>
    <submittedName>
        <fullName evidence="2">Uncharacterized protein</fullName>
    </submittedName>
</protein>
<evidence type="ECO:0000313" key="3">
    <source>
        <dbReference type="Proteomes" id="UP001221413"/>
    </source>
</evidence>
<feature type="region of interest" description="Disordered" evidence="1">
    <location>
        <begin position="267"/>
        <end position="294"/>
    </location>
</feature>
<sequence length="498" mass="51285">MTPPMSSAAAALVAAAGRPPRECDPTSTDPAQYVREKHVAHFKWVWWSSPYCFVTDTGAKLNYHDVYRYRVKHGRIPEGLDQGVYARWMADKKAVLKVFPPGPFNIAPKGAPSQAEAPDRWVQQAASSQEASKTSPAIARILGGETSRGPGGPLSTNASSARLAGADNQKVSRSKVDAASSAAAPPDVAAAAAPPAQGLGGPVAIAGQQSRPRKEGAQSGPAEADGSAAQLVQVATLVPAPAPAAVQQQQTSVPPVITAVASAPVVQSGAPTTSAPPAAPNNSNPGTAPSVLPATTVQMGPAVGAPQVPAAVPASTGTQPVATGASVVASNPMDVTYTGAPVAALAGPPLAPQVPQQALTQSQASAGLAANPHPSAALPTTPILQVPTPDAATAASLRQWIVATTGRSDQRVVHSIVPSEASSLREEWNTEVYHVFWPHEYLCLFFPDSNEAVEFFTEGEMWEDAPRDATGDVIMGRMCDVSWMGCCACRAFPGGYCD</sequence>
<dbReference type="EMBL" id="JAQGDS010000003">
    <property type="protein sequence ID" value="KAJ6262251.1"/>
    <property type="molecule type" value="Genomic_DNA"/>
</dbReference>
<feature type="compositionally biased region" description="Low complexity" evidence="1">
    <location>
        <begin position="177"/>
        <end position="196"/>
    </location>
</feature>
<proteinExistence type="predicted"/>